<feature type="compositionally biased region" description="Gly residues" evidence="1">
    <location>
        <begin position="146"/>
        <end position="160"/>
    </location>
</feature>
<sequence length="351" mass="37401">MTSDTRSSDDIERDIREERARMSDSINNLQQKFSVDAIVNDIGSMFRMQGGDIGRVVTQTVGRNPAAVALVGVGLAWLFLGQNRSTDRNDEQWGNASAHDRARGRHDPWQGEVGPTIRSGNEDTDASDQHWYGTHQMDRGRTQGRRTGGYRQGEVSGGMHGAASSMRSAVSDMADDVGTAASDLTDRLSHGLDDLSEEARARVVAARRAAHDARVASGEAMQKGAQAATGFFEDQPLVVGALAVALGAAIGGVLPHSKLEDDAMGDSSDRLFAEAQDLFYVEREKAMAMARTAAADVKDELKEAGSDLANLLPEGKSAGEVIVDRAAGAATRIYDHATGDGERQATDKSAT</sequence>
<organism evidence="2 3">
    <name type="scientific">Pseudotabrizicola sediminis</name>
    <dbReference type="NCBI Taxonomy" id="2486418"/>
    <lineage>
        <taxon>Bacteria</taxon>
        <taxon>Pseudomonadati</taxon>
        <taxon>Pseudomonadota</taxon>
        <taxon>Alphaproteobacteria</taxon>
        <taxon>Rhodobacterales</taxon>
        <taxon>Paracoccaceae</taxon>
        <taxon>Pseudotabrizicola</taxon>
    </lineage>
</organism>
<evidence type="ECO:0000256" key="1">
    <source>
        <dbReference type="SAM" id="MobiDB-lite"/>
    </source>
</evidence>
<dbReference type="Proteomes" id="UP000297741">
    <property type="component" value="Unassembled WGS sequence"/>
</dbReference>
<dbReference type="RefSeq" id="WP_135429858.1">
    <property type="nucleotide sequence ID" value="NZ_RPEM01000004.1"/>
</dbReference>
<feature type="region of interest" description="Disordered" evidence="1">
    <location>
        <begin position="86"/>
        <end position="163"/>
    </location>
</feature>
<gene>
    <name evidence="2" type="ORF">EEB11_07500</name>
</gene>
<accession>A0ABY2KMI6</accession>
<reference evidence="2 3" key="1">
    <citation type="submission" date="2018-11" db="EMBL/GenBank/DDBJ databases">
        <title>Tabrizicola sp. isolated from sediment of alpine lake.</title>
        <authorList>
            <person name="Liu Z."/>
        </authorList>
    </citation>
    <scope>NUCLEOTIDE SEQUENCE [LARGE SCALE GENOMIC DNA]</scope>
    <source>
        <strain evidence="2 3">DRYC-M-16</strain>
    </source>
</reference>
<proteinExistence type="predicted"/>
<keyword evidence="3" id="KW-1185">Reference proteome</keyword>
<comment type="caution">
    <text evidence="2">The sequence shown here is derived from an EMBL/GenBank/DDBJ whole genome shotgun (WGS) entry which is preliminary data.</text>
</comment>
<name>A0ABY2KMI6_9RHOB</name>
<protein>
    <submittedName>
        <fullName evidence="2">DUF3618 domain-containing protein</fullName>
    </submittedName>
</protein>
<dbReference type="EMBL" id="RPEM01000004">
    <property type="protein sequence ID" value="TGD43822.1"/>
    <property type="molecule type" value="Genomic_DNA"/>
</dbReference>
<feature type="compositionally biased region" description="Basic and acidic residues" evidence="1">
    <location>
        <begin position="98"/>
        <end position="109"/>
    </location>
</feature>
<evidence type="ECO:0000313" key="3">
    <source>
        <dbReference type="Proteomes" id="UP000297741"/>
    </source>
</evidence>
<evidence type="ECO:0000313" key="2">
    <source>
        <dbReference type="EMBL" id="TGD43822.1"/>
    </source>
</evidence>